<keyword evidence="2 5" id="KW-0812">Transmembrane</keyword>
<organism evidence="6 7">
    <name type="scientific">Dentiradicibacter hellwigii</name>
    <dbReference type="NCBI Taxonomy" id="3149053"/>
    <lineage>
        <taxon>Bacteria</taxon>
        <taxon>Pseudomonadati</taxon>
        <taxon>Pseudomonadota</taxon>
        <taxon>Betaproteobacteria</taxon>
        <taxon>Rhodocyclales</taxon>
        <taxon>Rhodocyclaceae</taxon>
        <taxon>Dentiradicibacter</taxon>
    </lineage>
</organism>
<reference evidence="7" key="1">
    <citation type="submission" date="2024-06" db="EMBL/GenBank/DDBJ databases">
        <title>Radixoralia hellwigii gen. nov., sp nov., isolated from a root canal in the human oral cavity.</title>
        <authorList>
            <person name="Bartsch S."/>
            <person name="Wittmer A."/>
            <person name="Schulz A.-K."/>
            <person name="Neumann-Schaal M."/>
            <person name="Wolf J."/>
            <person name="Gronow S."/>
            <person name="Tennert C."/>
            <person name="Haecker G."/>
            <person name="Cieplik F."/>
            <person name="Al-Ahmad A."/>
        </authorList>
    </citation>
    <scope>NUCLEOTIDE SEQUENCE [LARGE SCALE GENOMIC DNA]</scope>
    <source>
        <strain evidence="7">Wk13</strain>
    </source>
</reference>
<proteinExistence type="predicted"/>
<sequence>MSDILQAFRRTLSTLSNGRPWRYILTPALVALLLLVILSLLWLKALAALFMSLPPISWLDAWNLHWLAQILAFLGGWLAILLFSYVLAVLLAAVAVMPWLLDYLAEGEYADVARRDTRSLTASVWNSIWSALIFMLGWLLTLPLWLVPGLNLALPTLWMAWLNRRTFAYEACSLHTTVAEWDKLRQHHAGALFLLGLLMALLAYVPVIGLLAPSLTALVYSHYCLEAVRRLRLECAEEASLPGETS</sequence>
<evidence type="ECO:0000256" key="4">
    <source>
        <dbReference type="ARBA" id="ARBA00023136"/>
    </source>
</evidence>
<comment type="caution">
    <text evidence="6">The sequence shown here is derived from an EMBL/GenBank/DDBJ whole genome shotgun (WGS) entry which is preliminary data.</text>
</comment>
<evidence type="ECO:0000256" key="1">
    <source>
        <dbReference type="ARBA" id="ARBA00004141"/>
    </source>
</evidence>
<dbReference type="RefSeq" id="WP_418891948.1">
    <property type="nucleotide sequence ID" value="NZ_JBEUWX010000003.1"/>
</dbReference>
<keyword evidence="4 5" id="KW-0472">Membrane</keyword>
<feature type="transmembrane region" description="Helical" evidence="5">
    <location>
        <begin position="191"/>
        <end position="220"/>
    </location>
</feature>
<keyword evidence="3 5" id="KW-1133">Transmembrane helix</keyword>
<feature type="transmembrane region" description="Helical" evidence="5">
    <location>
        <begin position="70"/>
        <end position="101"/>
    </location>
</feature>
<dbReference type="Proteomes" id="UP001574673">
    <property type="component" value="Unassembled WGS sequence"/>
</dbReference>
<feature type="transmembrane region" description="Helical" evidence="5">
    <location>
        <begin position="122"/>
        <end position="146"/>
    </location>
</feature>
<evidence type="ECO:0000256" key="3">
    <source>
        <dbReference type="ARBA" id="ARBA00022989"/>
    </source>
</evidence>
<evidence type="ECO:0000256" key="2">
    <source>
        <dbReference type="ARBA" id="ARBA00022692"/>
    </source>
</evidence>
<dbReference type="EMBL" id="JBEUWX010000003">
    <property type="protein sequence ID" value="MFA9950851.1"/>
    <property type="molecule type" value="Genomic_DNA"/>
</dbReference>
<dbReference type="InterPro" id="IPR059112">
    <property type="entry name" value="CysZ/EI24"/>
</dbReference>
<protein>
    <submittedName>
        <fullName evidence="6">EI24 domain-containing protein</fullName>
    </submittedName>
</protein>
<name>A0ABV4UHL6_9RHOO</name>
<evidence type="ECO:0000313" key="7">
    <source>
        <dbReference type="Proteomes" id="UP001574673"/>
    </source>
</evidence>
<gene>
    <name evidence="6" type="ORF">ABCS64_11045</name>
</gene>
<keyword evidence="7" id="KW-1185">Reference proteome</keyword>
<feature type="transmembrane region" description="Helical" evidence="5">
    <location>
        <begin position="21"/>
        <end position="50"/>
    </location>
</feature>
<evidence type="ECO:0000256" key="5">
    <source>
        <dbReference type="SAM" id="Phobius"/>
    </source>
</evidence>
<dbReference type="Pfam" id="PF07264">
    <property type="entry name" value="EI24"/>
    <property type="match status" value="1"/>
</dbReference>
<accession>A0ABV4UHL6</accession>
<evidence type="ECO:0000313" key="6">
    <source>
        <dbReference type="EMBL" id="MFA9950851.1"/>
    </source>
</evidence>
<comment type="subcellular location">
    <subcellularLocation>
        <location evidence="1">Membrane</location>
        <topology evidence="1">Multi-pass membrane protein</topology>
    </subcellularLocation>
</comment>